<evidence type="ECO:0000256" key="8">
    <source>
        <dbReference type="PROSITE-ProRule" id="PRU00175"/>
    </source>
</evidence>
<evidence type="ECO:0000313" key="10">
    <source>
        <dbReference type="Proteomes" id="UP001652623"/>
    </source>
</evidence>
<keyword evidence="7" id="KW-0862">Zinc</keyword>
<dbReference type="GeneID" id="112490986"/>
<dbReference type="Gene3D" id="3.30.40.10">
    <property type="entry name" value="Zinc/RING finger domain, C3HC4 (zinc finger)"/>
    <property type="match status" value="1"/>
</dbReference>
<evidence type="ECO:0000256" key="4">
    <source>
        <dbReference type="ARBA" id="ARBA00022723"/>
    </source>
</evidence>
<evidence type="ECO:0000256" key="3">
    <source>
        <dbReference type="ARBA" id="ARBA00022679"/>
    </source>
</evidence>
<dbReference type="Proteomes" id="UP001652623">
    <property type="component" value="Chromosome 1"/>
</dbReference>
<dbReference type="PANTHER" id="PTHR22937">
    <property type="entry name" value="E3 UBIQUITIN-PROTEIN LIGASE RNF165"/>
    <property type="match status" value="1"/>
</dbReference>
<evidence type="ECO:0000256" key="6">
    <source>
        <dbReference type="ARBA" id="ARBA00022786"/>
    </source>
</evidence>
<dbReference type="Pfam" id="PF13639">
    <property type="entry name" value="zf-RING_2"/>
    <property type="match status" value="1"/>
</dbReference>
<dbReference type="AlphaFoldDB" id="A0A6P6G0S3"/>
<dbReference type="GO" id="GO:0061630">
    <property type="term" value="F:ubiquitin protein ligase activity"/>
    <property type="evidence" value="ECO:0007669"/>
    <property type="project" value="UniProtKB-EC"/>
</dbReference>
<proteinExistence type="predicted"/>
<evidence type="ECO:0000256" key="2">
    <source>
        <dbReference type="ARBA" id="ARBA00012483"/>
    </source>
</evidence>
<keyword evidence="5 8" id="KW-0863">Zinc-finger</keyword>
<evidence type="ECO:0000256" key="7">
    <source>
        <dbReference type="ARBA" id="ARBA00022833"/>
    </source>
</evidence>
<reference evidence="10" key="1">
    <citation type="submission" date="2025-05" db="UniProtKB">
        <authorList>
            <consortium name="RefSeq"/>
        </authorList>
    </citation>
    <scope>NUCLEOTIDE SEQUENCE [LARGE SCALE GENOMIC DNA]</scope>
</reference>
<accession>A0A6P6G0S3</accession>
<keyword evidence="6" id="KW-0833">Ubl conjugation pathway</keyword>
<dbReference type="PANTHER" id="PTHR22937:SF208">
    <property type="entry name" value="RING-TYPE E3 UBIQUITIN TRANSFERASE"/>
    <property type="match status" value="1"/>
</dbReference>
<dbReference type="RefSeq" id="XP_024927757.3">
    <property type="nucleotide sequence ID" value="XM_025071989.3"/>
</dbReference>
<dbReference type="GO" id="GO:0008270">
    <property type="term" value="F:zinc ion binding"/>
    <property type="evidence" value="ECO:0007669"/>
    <property type="project" value="UniProtKB-KW"/>
</dbReference>
<comment type="catalytic activity">
    <reaction evidence="1">
        <text>S-ubiquitinyl-[E2 ubiquitin-conjugating enzyme]-L-cysteine + [acceptor protein]-L-lysine = [E2 ubiquitin-conjugating enzyme]-L-cysteine + N(6)-ubiquitinyl-[acceptor protein]-L-lysine.</text>
        <dbReference type="EC" id="2.3.2.27"/>
    </reaction>
</comment>
<feature type="domain" description="RING-type" evidence="9">
    <location>
        <begin position="360"/>
        <end position="401"/>
    </location>
</feature>
<protein>
    <recommendedName>
        <fullName evidence="2">RING-type E3 ubiquitin transferase</fullName>
        <ecNumber evidence="2">2.3.2.27</ecNumber>
    </recommendedName>
</protein>
<dbReference type="SUPFAM" id="SSF57850">
    <property type="entry name" value="RING/U-box"/>
    <property type="match status" value="1"/>
</dbReference>
<gene>
    <name evidence="11" type="primary">LOC112490986</name>
</gene>
<evidence type="ECO:0000256" key="1">
    <source>
        <dbReference type="ARBA" id="ARBA00000900"/>
    </source>
</evidence>
<evidence type="ECO:0000256" key="5">
    <source>
        <dbReference type="ARBA" id="ARBA00022771"/>
    </source>
</evidence>
<dbReference type="PROSITE" id="PS50089">
    <property type="entry name" value="ZF_RING_2"/>
    <property type="match status" value="1"/>
</dbReference>
<dbReference type="InterPro" id="IPR013083">
    <property type="entry name" value="Znf_RING/FYVE/PHD"/>
</dbReference>
<keyword evidence="4" id="KW-0479">Metal-binding</keyword>
<dbReference type="EC" id="2.3.2.27" evidence="2"/>
<dbReference type="InParanoid" id="A0A6P6G0S3"/>
<organism evidence="10 11">
    <name type="scientific">Ziziphus jujuba</name>
    <name type="common">Chinese jujube</name>
    <name type="synonym">Ziziphus sativa</name>
    <dbReference type="NCBI Taxonomy" id="326968"/>
    <lineage>
        <taxon>Eukaryota</taxon>
        <taxon>Viridiplantae</taxon>
        <taxon>Streptophyta</taxon>
        <taxon>Embryophyta</taxon>
        <taxon>Tracheophyta</taxon>
        <taxon>Spermatophyta</taxon>
        <taxon>Magnoliopsida</taxon>
        <taxon>eudicotyledons</taxon>
        <taxon>Gunneridae</taxon>
        <taxon>Pentapetalae</taxon>
        <taxon>rosids</taxon>
        <taxon>fabids</taxon>
        <taxon>Rosales</taxon>
        <taxon>Rhamnaceae</taxon>
        <taxon>Paliureae</taxon>
        <taxon>Ziziphus</taxon>
    </lineage>
</organism>
<name>A0A6P6G0S3_ZIZJJ</name>
<reference evidence="11" key="2">
    <citation type="submission" date="2025-08" db="UniProtKB">
        <authorList>
            <consortium name="RefSeq"/>
        </authorList>
    </citation>
    <scope>IDENTIFICATION</scope>
    <source>
        <tissue evidence="11">Seedling</tissue>
    </source>
</reference>
<dbReference type="SMART" id="SM00184">
    <property type="entry name" value="RING"/>
    <property type="match status" value="1"/>
</dbReference>
<evidence type="ECO:0000313" key="11">
    <source>
        <dbReference type="RefSeq" id="XP_024927757.3"/>
    </source>
</evidence>
<dbReference type="InterPro" id="IPR001841">
    <property type="entry name" value="Znf_RING"/>
</dbReference>
<dbReference type="KEGG" id="zju:112490986"/>
<dbReference type="InterPro" id="IPR045191">
    <property type="entry name" value="MBR1/2-like"/>
</dbReference>
<evidence type="ECO:0000259" key="9">
    <source>
        <dbReference type="PROSITE" id="PS50089"/>
    </source>
</evidence>
<sequence length="418" mass="46327">MHSASSVNPHQGKASRQPRIHICGENCESGEEMSSGGQSQGSQSIADLGLHVVLESDRVNRNIFSLPICSTTYQRSNQAFKPTRQISNKEHCNFGSDCVCIFFSKFSSRKCMWMGKNSLSEVSVPRSSLPLSLANSRSIKSFIYENPGLRLSHIFSHIGKLLSGSESVPDSETLSTLIFSSTLRFQSSLFRSPFGLLQTLLRSLLSAIRFPSIRGNSISQLPQSSSSSEDNQLRNDAQIDLVRQIVMESALYLYSLAGSLLEGSTSLTVVTANNRLDFRIVIEDVQARNHSPLYNINGMHNHNYGDMWLDVDGMSYEELLSLEDRIGYVSTGLSKEVAHASLKHGKYFLFAEENAPKEFCSICQEDYVEEDELGTLDCNHGFHIACITQWLGYKNICPICKSTGLCTSGPSFPNESNL</sequence>
<keyword evidence="10" id="KW-1185">Reference proteome</keyword>
<keyword evidence="3" id="KW-0808">Transferase</keyword>